<feature type="compositionally biased region" description="Polar residues" evidence="1">
    <location>
        <begin position="12"/>
        <end position="22"/>
    </location>
</feature>
<feature type="compositionally biased region" description="Polar residues" evidence="1">
    <location>
        <begin position="320"/>
        <end position="330"/>
    </location>
</feature>
<evidence type="ECO:0000256" key="1">
    <source>
        <dbReference type="SAM" id="MobiDB-lite"/>
    </source>
</evidence>
<feature type="region of interest" description="Disordered" evidence="1">
    <location>
        <begin position="1"/>
        <end position="34"/>
    </location>
</feature>
<organism evidence="2 3">
    <name type="scientific">Colletotrichum incanum</name>
    <name type="common">Soybean anthracnose fungus</name>
    <dbReference type="NCBI Taxonomy" id="1573173"/>
    <lineage>
        <taxon>Eukaryota</taxon>
        <taxon>Fungi</taxon>
        <taxon>Dikarya</taxon>
        <taxon>Ascomycota</taxon>
        <taxon>Pezizomycotina</taxon>
        <taxon>Sordariomycetes</taxon>
        <taxon>Hypocreomycetidae</taxon>
        <taxon>Glomerellales</taxon>
        <taxon>Glomerellaceae</taxon>
        <taxon>Colletotrichum</taxon>
        <taxon>Colletotrichum spaethianum species complex</taxon>
    </lineage>
</organism>
<dbReference type="STRING" id="1573173.A0A167AYV1"/>
<evidence type="ECO:0000313" key="3">
    <source>
        <dbReference type="Proteomes" id="UP000076584"/>
    </source>
</evidence>
<sequence>LSSCLEPPRATMTRNSSASNYRQGRDGQILPPATGDLSKCSRTLGIFETLQSYNDLKDGVDLTHHVVTNLARKKHSDRLLYCLLSLQEEVVQVLDFEMRTGIWAKEVAEIIQRYGGEVVGFGTSNLLPISPLLPMDLSVILQNQSILWERKNCFNLIHSRVFPFDKRDWPTFYKKAYQSLKPGGWLEQEALNLKLLCKNPATRPTLCLETLVRTKHETTDGGEYLDFEATKASLEQAGFINVKEMVIELPINPWDKIDPSRCDLVHCFNIVLEFLLKTGQFAPLGSNAYPPDLSEIYKLQYRACCTLVIWTAEKPRRISQKATRSVGPQQENDKLPRDAGQITFEKPC</sequence>
<dbReference type="SUPFAM" id="SSF53335">
    <property type="entry name" value="S-adenosyl-L-methionine-dependent methyltransferases"/>
    <property type="match status" value="1"/>
</dbReference>
<proteinExistence type="predicted"/>
<keyword evidence="3" id="KW-1185">Reference proteome</keyword>
<dbReference type="InterPro" id="IPR029063">
    <property type="entry name" value="SAM-dependent_MTases_sf"/>
</dbReference>
<comment type="caution">
    <text evidence="2">The sequence shown here is derived from an EMBL/GenBank/DDBJ whole genome shotgun (WGS) entry which is preliminary data.</text>
</comment>
<reference evidence="2 3" key="1">
    <citation type="submission" date="2015-06" db="EMBL/GenBank/DDBJ databases">
        <title>Survival trade-offs in plant roots during colonization by closely related pathogenic and mutualistic fungi.</title>
        <authorList>
            <person name="Hacquard S."/>
            <person name="Kracher B."/>
            <person name="Hiruma K."/>
            <person name="Weinman A."/>
            <person name="Muench P."/>
            <person name="Garrido Oter R."/>
            <person name="Ver Loren van Themaat E."/>
            <person name="Dallerey J.-F."/>
            <person name="Damm U."/>
            <person name="Henrissat B."/>
            <person name="Lespinet O."/>
            <person name="Thon M."/>
            <person name="Kemen E."/>
            <person name="McHardy A.C."/>
            <person name="Schulze-Lefert P."/>
            <person name="O'Connell R.J."/>
        </authorList>
    </citation>
    <scope>NUCLEOTIDE SEQUENCE [LARGE SCALE GENOMIC DNA]</scope>
    <source>
        <strain evidence="2 3">MAFF 238704</strain>
    </source>
</reference>
<evidence type="ECO:0000313" key="2">
    <source>
        <dbReference type="EMBL" id="KZL80687.1"/>
    </source>
</evidence>
<dbReference type="EMBL" id="LFIW01001831">
    <property type="protein sequence ID" value="KZL80687.1"/>
    <property type="molecule type" value="Genomic_DNA"/>
</dbReference>
<dbReference type="Gene3D" id="3.40.50.150">
    <property type="entry name" value="Vaccinia Virus protein VP39"/>
    <property type="match status" value="1"/>
</dbReference>
<feature type="region of interest" description="Disordered" evidence="1">
    <location>
        <begin position="320"/>
        <end position="348"/>
    </location>
</feature>
<dbReference type="AlphaFoldDB" id="A0A167AYV1"/>
<gene>
    <name evidence="2" type="ORF">CI238_09058</name>
</gene>
<name>A0A167AYV1_COLIC</name>
<accession>A0A167AYV1</accession>
<feature type="non-terminal residue" evidence="2">
    <location>
        <position position="1"/>
    </location>
</feature>
<protein>
    <submittedName>
        <fullName evidence="2">Regulator of secondary metabolism</fullName>
    </submittedName>
</protein>
<dbReference type="Proteomes" id="UP000076584">
    <property type="component" value="Unassembled WGS sequence"/>
</dbReference>